<dbReference type="Pfam" id="PF00019">
    <property type="entry name" value="TGF_beta"/>
    <property type="match status" value="1"/>
</dbReference>
<evidence type="ECO:0000313" key="8">
    <source>
        <dbReference type="Proteomes" id="UP000504635"/>
    </source>
</evidence>
<dbReference type="GO" id="GO:0005125">
    <property type="term" value="F:cytokine activity"/>
    <property type="evidence" value="ECO:0007669"/>
    <property type="project" value="TreeGrafter"/>
</dbReference>
<dbReference type="InterPro" id="IPR015615">
    <property type="entry name" value="TGF-beta-rel"/>
</dbReference>
<evidence type="ECO:0000256" key="5">
    <source>
        <dbReference type="ARBA" id="ARBA00023157"/>
    </source>
</evidence>
<protein>
    <submittedName>
        <fullName evidence="9">Growth/differentiation factor 8-like</fullName>
    </submittedName>
</protein>
<comment type="similarity">
    <text evidence="2 6">Belongs to the TGF-beta family.</text>
</comment>
<evidence type="ECO:0000259" key="7">
    <source>
        <dbReference type="PROSITE" id="PS51362"/>
    </source>
</evidence>
<dbReference type="InterPro" id="IPR017948">
    <property type="entry name" value="TGFb_CS"/>
</dbReference>
<dbReference type="Pfam" id="PF00688">
    <property type="entry name" value="TGFb_propeptide"/>
    <property type="match status" value="1"/>
</dbReference>
<evidence type="ECO:0000256" key="1">
    <source>
        <dbReference type="ARBA" id="ARBA00004613"/>
    </source>
</evidence>
<dbReference type="OrthoDB" id="6516235at2759"/>
<dbReference type="PROSITE" id="PS00250">
    <property type="entry name" value="TGF_BETA_1"/>
    <property type="match status" value="1"/>
</dbReference>
<evidence type="ECO:0000313" key="9">
    <source>
        <dbReference type="RefSeq" id="XP_030756134.1"/>
    </source>
</evidence>
<evidence type="ECO:0000256" key="2">
    <source>
        <dbReference type="ARBA" id="ARBA00006656"/>
    </source>
</evidence>
<dbReference type="Gene3D" id="2.60.120.970">
    <property type="match status" value="1"/>
</dbReference>
<keyword evidence="3" id="KW-0964">Secreted</keyword>
<dbReference type="Proteomes" id="UP000504635">
    <property type="component" value="Unplaced"/>
</dbReference>
<feature type="domain" description="TGF-beta family profile" evidence="7">
    <location>
        <begin position="273"/>
        <end position="392"/>
    </location>
</feature>
<dbReference type="SUPFAM" id="SSF57501">
    <property type="entry name" value="Cystine-knot cytokines"/>
    <property type="match status" value="1"/>
</dbReference>
<dbReference type="CDD" id="cd13752">
    <property type="entry name" value="TGF_beta_INHB"/>
    <property type="match status" value="1"/>
</dbReference>
<sequence>MFRIRLSLVLMFIVPIFGAIFKLPSFHLTDTDDELPPIENSVDEDYEAEPFAALSEQEFTALRIEYIKNQILKKLRLKEKPQITLADLPKPVKESENLFPDQDRNFLSNYDDDFYGKTTQAVVLPYEDEARCLRKVIFPSSCLPFQMPNDIHSSDVSSAELWFHKKSDVMDSHNQTFIISEVAHWDTNKSFQKTKPIAIQETDLEEGWLKVDVTFVVKNWLEYQDNPIHAINVVCKTCGIDKSQSPLSSSGDLKPFLIIYTHSQPKRTLLHRRQKRSLECSVSKNECCRESLNISFADIGWDDWIIRPRYYNAYFCRGSCTTPTAIMNSASTHNSILQKIMSKGNQRGSRPELTPCCAATQFQPLQLAYMDGNKTVTTKVLSNMIVETCGCM</sequence>
<dbReference type="GeneID" id="115882298"/>
<keyword evidence="8" id="KW-1185">Reference proteome</keyword>
<name>A0A6J2XZN4_SITOR</name>
<dbReference type="PRINTS" id="PR00669">
    <property type="entry name" value="INHIBINA"/>
</dbReference>
<dbReference type="PANTHER" id="PTHR11848:SF298">
    <property type="entry name" value="DAWDLE, ISOFORM A"/>
    <property type="match status" value="1"/>
</dbReference>
<evidence type="ECO:0000256" key="6">
    <source>
        <dbReference type="RuleBase" id="RU000354"/>
    </source>
</evidence>
<dbReference type="RefSeq" id="XP_030756134.1">
    <property type="nucleotide sequence ID" value="XM_030900274.1"/>
</dbReference>
<dbReference type="AlphaFoldDB" id="A0A6J2XZN4"/>
<dbReference type="InterPro" id="IPR001111">
    <property type="entry name" value="TGF-b_propeptide"/>
</dbReference>
<organism evidence="8 9">
    <name type="scientific">Sitophilus oryzae</name>
    <name type="common">Rice weevil</name>
    <name type="synonym">Curculio oryzae</name>
    <dbReference type="NCBI Taxonomy" id="7048"/>
    <lineage>
        <taxon>Eukaryota</taxon>
        <taxon>Metazoa</taxon>
        <taxon>Ecdysozoa</taxon>
        <taxon>Arthropoda</taxon>
        <taxon>Hexapoda</taxon>
        <taxon>Insecta</taxon>
        <taxon>Pterygota</taxon>
        <taxon>Neoptera</taxon>
        <taxon>Endopterygota</taxon>
        <taxon>Coleoptera</taxon>
        <taxon>Polyphaga</taxon>
        <taxon>Cucujiformia</taxon>
        <taxon>Curculionidae</taxon>
        <taxon>Dryophthorinae</taxon>
        <taxon>Sitophilus</taxon>
    </lineage>
</organism>
<dbReference type="PANTHER" id="PTHR11848">
    <property type="entry name" value="TGF-BETA FAMILY"/>
    <property type="match status" value="1"/>
</dbReference>
<evidence type="ECO:0000256" key="4">
    <source>
        <dbReference type="ARBA" id="ARBA00023030"/>
    </source>
</evidence>
<gene>
    <name evidence="9" type="primary">LOC115882298</name>
</gene>
<dbReference type="Gene3D" id="2.10.90.10">
    <property type="entry name" value="Cystine-knot cytokines"/>
    <property type="match status" value="1"/>
</dbReference>
<proteinExistence type="inferred from homology"/>
<reference evidence="9" key="1">
    <citation type="submission" date="2025-08" db="UniProtKB">
        <authorList>
            <consortium name="RefSeq"/>
        </authorList>
    </citation>
    <scope>IDENTIFICATION</scope>
    <source>
        <tissue evidence="9">Gonads</tissue>
    </source>
</reference>
<dbReference type="InterPro" id="IPR029034">
    <property type="entry name" value="Cystine-knot_cytokine"/>
</dbReference>
<dbReference type="PROSITE" id="PS51362">
    <property type="entry name" value="TGF_BETA_2"/>
    <property type="match status" value="1"/>
</dbReference>
<dbReference type="KEGG" id="soy:115882298"/>
<dbReference type="InterPro" id="IPR001839">
    <property type="entry name" value="TGF-b_C"/>
</dbReference>
<evidence type="ECO:0000256" key="3">
    <source>
        <dbReference type="ARBA" id="ARBA00022525"/>
    </source>
</evidence>
<accession>A0A6J2XZN4</accession>
<keyword evidence="5" id="KW-1015">Disulfide bond</keyword>
<keyword evidence="4 6" id="KW-0339">Growth factor</keyword>
<comment type="subcellular location">
    <subcellularLocation>
        <location evidence="1">Secreted</location>
    </subcellularLocation>
</comment>
<dbReference type="InParanoid" id="A0A6J2XZN4"/>
<dbReference type="GO" id="GO:0008083">
    <property type="term" value="F:growth factor activity"/>
    <property type="evidence" value="ECO:0007669"/>
    <property type="project" value="UniProtKB-KW"/>
</dbReference>
<dbReference type="GO" id="GO:0005615">
    <property type="term" value="C:extracellular space"/>
    <property type="evidence" value="ECO:0007669"/>
    <property type="project" value="TreeGrafter"/>
</dbReference>
<dbReference type="FunCoup" id="A0A6J2XZN4">
    <property type="interactions" value="59"/>
</dbReference>
<dbReference type="SMART" id="SM00204">
    <property type="entry name" value="TGFB"/>
    <property type="match status" value="1"/>
</dbReference>